<evidence type="ECO:0000256" key="3">
    <source>
        <dbReference type="ARBA" id="ARBA00022989"/>
    </source>
</evidence>
<organism evidence="8 9">
    <name type="scientific">Phycicoccus elongatus Lp2</name>
    <dbReference type="NCBI Taxonomy" id="1193181"/>
    <lineage>
        <taxon>Bacteria</taxon>
        <taxon>Bacillati</taxon>
        <taxon>Actinomycetota</taxon>
        <taxon>Actinomycetes</taxon>
        <taxon>Micrococcales</taxon>
        <taxon>Intrasporangiaceae</taxon>
        <taxon>Phycicoccus</taxon>
    </lineage>
</organism>
<keyword evidence="6" id="KW-0813">Transport</keyword>
<feature type="transmembrane region" description="Helical" evidence="6">
    <location>
        <begin position="224"/>
        <end position="246"/>
    </location>
</feature>
<feature type="transmembrane region" description="Helical" evidence="6">
    <location>
        <begin position="116"/>
        <end position="134"/>
    </location>
</feature>
<reference evidence="8 9" key="1">
    <citation type="journal article" date="2013" name="ISME J.">
        <title>A metabolic model for members of the genus Tetrasphaera involved in enhanced biological phosphorus removal.</title>
        <authorList>
            <person name="Kristiansen R."/>
            <person name="Nguyen H.T.T."/>
            <person name="Saunders A.M."/>
            <person name="Nielsen J.L."/>
            <person name="Wimmer R."/>
            <person name="Le V.Q."/>
            <person name="McIlroy S.J."/>
            <person name="Petrovski S."/>
            <person name="Seviour R.J."/>
            <person name="Calteau A."/>
            <person name="Nielsen K.L."/>
            <person name="Nielsen P.H."/>
        </authorList>
    </citation>
    <scope>NUCLEOTIDE SEQUENCE [LARGE SCALE GENOMIC DNA]</scope>
    <source>
        <strain evidence="8 9">Lp2</strain>
    </source>
</reference>
<proteinExistence type="inferred from homology"/>
<comment type="subcellular location">
    <subcellularLocation>
        <location evidence="6">Cell membrane</location>
        <topology evidence="6">Multi-pass membrane protein</topology>
    </subcellularLocation>
    <subcellularLocation>
        <location evidence="1">Membrane</location>
        <topology evidence="1">Multi-pass membrane protein</topology>
    </subcellularLocation>
</comment>
<comment type="similarity">
    <text evidence="6">Belongs to the ABC-2 integral membrane protein family.</text>
</comment>
<evidence type="ECO:0000256" key="2">
    <source>
        <dbReference type="ARBA" id="ARBA00022692"/>
    </source>
</evidence>
<dbReference type="PANTHER" id="PTHR43229:SF2">
    <property type="entry name" value="NODULATION PROTEIN J"/>
    <property type="match status" value="1"/>
</dbReference>
<evidence type="ECO:0000256" key="6">
    <source>
        <dbReference type="RuleBase" id="RU361157"/>
    </source>
</evidence>
<evidence type="ECO:0000313" key="9">
    <source>
        <dbReference type="Proteomes" id="UP000013167"/>
    </source>
</evidence>
<evidence type="ECO:0000256" key="5">
    <source>
        <dbReference type="ARBA" id="ARBA00023251"/>
    </source>
</evidence>
<feature type="transmembrane region" description="Helical" evidence="6">
    <location>
        <begin position="140"/>
        <end position="163"/>
    </location>
</feature>
<protein>
    <recommendedName>
        <fullName evidence="6">Transport permease protein</fullName>
    </recommendedName>
</protein>
<dbReference type="GO" id="GO:0140359">
    <property type="term" value="F:ABC-type transporter activity"/>
    <property type="evidence" value="ECO:0007669"/>
    <property type="project" value="InterPro"/>
</dbReference>
<dbReference type="InterPro" id="IPR051784">
    <property type="entry name" value="Nod_factor_ABC_transporter"/>
</dbReference>
<dbReference type="PANTHER" id="PTHR43229">
    <property type="entry name" value="NODULATION PROTEIN J"/>
    <property type="match status" value="1"/>
</dbReference>
<gene>
    <name evidence="8" type="ORF">BN10_680024</name>
</gene>
<dbReference type="InterPro" id="IPR047817">
    <property type="entry name" value="ABC2_TM_bact-type"/>
</dbReference>
<dbReference type="AlphaFoldDB" id="N0E1G1"/>
<evidence type="ECO:0000256" key="1">
    <source>
        <dbReference type="ARBA" id="ARBA00004141"/>
    </source>
</evidence>
<dbReference type="EMBL" id="CAIZ01000139">
    <property type="protein sequence ID" value="CCH70798.1"/>
    <property type="molecule type" value="Genomic_DNA"/>
</dbReference>
<dbReference type="GO" id="GO:0043190">
    <property type="term" value="C:ATP-binding cassette (ABC) transporter complex"/>
    <property type="evidence" value="ECO:0007669"/>
    <property type="project" value="InterPro"/>
</dbReference>
<dbReference type="PROSITE" id="PS51012">
    <property type="entry name" value="ABC_TM2"/>
    <property type="match status" value="1"/>
</dbReference>
<dbReference type="Pfam" id="PF01061">
    <property type="entry name" value="ABC2_membrane"/>
    <property type="match status" value="1"/>
</dbReference>
<feature type="transmembrane region" description="Helical" evidence="6">
    <location>
        <begin position="63"/>
        <end position="86"/>
    </location>
</feature>
<feature type="transmembrane region" description="Helical" evidence="6">
    <location>
        <begin position="21"/>
        <end position="43"/>
    </location>
</feature>
<keyword evidence="6" id="KW-1003">Cell membrane</keyword>
<dbReference type="InterPro" id="IPR013525">
    <property type="entry name" value="ABC2_TM"/>
</dbReference>
<dbReference type="GO" id="GO:0046677">
    <property type="term" value="P:response to antibiotic"/>
    <property type="evidence" value="ECO:0007669"/>
    <property type="project" value="UniProtKB-KW"/>
</dbReference>
<keyword evidence="9" id="KW-1185">Reference proteome</keyword>
<keyword evidence="2 6" id="KW-0812">Transmembrane</keyword>
<dbReference type="PIRSF" id="PIRSF006648">
    <property type="entry name" value="DrrB"/>
    <property type="match status" value="1"/>
</dbReference>
<dbReference type="HOGENOM" id="CLU_039483_3_1_11"/>
<evidence type="ECO:0000259" key="7">
    <source>
        <dbReference type="PROSITE" id="PS51012"/>
    </source>
</evidence>
<dbReference type="eggNOG" id="COG0842">
    <property type="taxonomic scope" value="Bacteria"/>
</dbReference>
<name>N0E1G1_9MICO</name>
<accession>N0E1G1</accession>
<evidence type="ECO:0000256" key="4">
    <source>
        <dbReference type="ARBA" id="ARBA00023136"/>
    </source>
</evidence>
<dbReference type="STRING" id="1193181.BN10_680024"/>
<evidence type="ECO:0000313" key="8">
    <source>
        <dbReference type="EMBL" id="CCH70798.1"/>
    </source>
</evidence>
<sequence>MLALGLARFVILRNVTSFRRGWPVFLSGFFEPVFYLFSIGVGLGALVKTVTTDSGAVVGYADFVAPAMLASAAMNGAIMDVTFNVFHKLRFAKLYDTMLATPAAPKDIAVGEVTWALIRGGIYSAGFLVVALFMGFVHSWWAVLALPAALVIGAAFAGVGMWATTYMTTWQQFEIIFLIVQPMFLFSATFFPLSSYPEALQWVVRATPLYHGVVLERGLMLGDVGSGLVGSLAYLLVLGGVGMWGAGRRIERLLLT</sequence>
<keyword evidence="5" id="KW-0046">Antibiotic resistance</keyword>
<keyword evidence="4 6" id="KW-0472">Membrane</keyword>
<keyword evidence="3 6" id="KW-1133">Transmembrane helix</keyword>
<comment type="caution">
    <text evidence="8">The sequence shown here is derived from an EMBL/GenBank/DDBJ whole genome shotgun (WGS) entry which is preliminary data.</text>
</comment>
<dbReference type="PRINTS" id="PR00164">
    <property type="entry name" value="ABC2TRNSPORT"/>
</dbReference>
<feature type="transmembrane region" description="Helical" evidence="6">
    <location>
        <begin position="175"/>
        <end position="193"/>
    </location>
</feature>
<dbReference type="InterPro" id="IPR000412">
    <property type="entry name" value="ABC_2_transport"/>
</dbReference>
<dbReference type="Proteomes" id="UP000013167">
    <property type="component" value="Unassembled WGS sequence"/>
</dbReference>
<dbReference type="RefSeq" id="WP_010850641.1">
    <property type="nucleotide sequence ID" value="NZ_HF570956.1"/>
</dbReference>
<feature type="domain" description="ABC transmembrane type-2" evidence="7">
    <location>
        <begin position="23"/>
        <end position="253"/>
    </location>
</feature>